<name>M5AE62_LEVBR</name>
<dbReference type="Pfam" id="PF08240">
    <property type="entry name" value="ADH_N"/>
    <property type="match status" value="1"/>
</dbReference>
<dbReference type="FunFam" id="3.40.50.720:FF:000003">
    <property type="entry name" value="S-(hydroxymethyl)glutathione dehydrogenase"/>
    <property type="match status" value="1"/>
</dbReference>
<keyword evidence="2 6" id="KW-0479">Metal-binding</keyword>
<evidence type="ECO:0000256" key="2">
    <source>
        <dbReference type="ARBA" id="ARBA00022723"/>
    </source>
</evidence>
<evidence type="ECO:0000313" key="9">
    <source>
        <dbReference type="Proteomes" id="UP000012042"/>
    </source>
</evidence>
<dbReference type="PATRIC" id="fig|1001583.3.peg.1045"/>
<reference evidence="8 9" key="1">
    <citation type="journal article" date="2013" name="PLoS ONE">
        <title>Genomic Analysis by Deep Sequencing of the Probiotic Lactobacillus brevis KB290 Harboring Nine Plasmids Reveals Genomic Stability.</title>
        <authorList>
            <person name="Fukao M."/>
            <person name="Oshima K."/>
            <person name="Morita H."/>
            <person name="Toh H."/>
            <person name="Suda W."/>
            <person name="Kim S.W."/>
            <person name="Suzuki S."/>
            <person name="Yakabe T."/>
            <person name="Hattori M."/>
            <person name="Yajima N."/>
        </authorList>
    </citation>
    <scope>NUCLEOTIDE SEQUENCE [LARGE SCALE GENOMIC DNA]</scope>
    <source>
        <strain evidence="8 9">KB290</strain>
    </source>
</reference>
<dbReference type="SUPFAM" id="SSF50129">
    <property type="entry name" value="GroES-like"/>
    <property type="match status" value="1"/>
</dbReference>
<dbReference type="InterPro" id="IPR013149">
    <property type="entry name" value="ADH-like_C"/>
</dbReference>
<dbReference type="Pfam" id="PF00107">
    <property type="entry name" value="ADH_zinc_N"/>
    <property type="match status" value="1"/>
</dbReference>
<dbReference type="CDD" id="cd08278">
    <property type="entry name" value="benzyl_alcohol_DH"/>
    <property type="match status" value="1"/>
</dbReference>
<dbReference type="InterPro" id="IPR036291">
    <property type="entry name" value="NAD(P)-bd_dom_sf"/>
</dbReference>
<dbReference type="AlphaFoldDB" id="M5AE62"/>
<keyword evidence="4" id="KW-0560">Oxidoreductase</keyword>
<evidence type="ECO:0000256" key="3">
    <source>
        <dbReference type="ARBA" id="ARBA00022833"/>
    </source>
</evidence>
<dbReference type="GO" id="GO:0051903">
    <property type="term" value="F:S-(hydroxymethyl)glutathione dehydrogenase [NAD(P)+] activity"/>
    <property type="evidence" value="ECO:0007669"/>
    <property type="project" value="TreeGrafter"/>
</dbReference>
<dbReference type="PANTHER" id="PTHR43880">
    <property type="entry name" value="ALCOHOL DEHYDROGENASE"/>
    <property type="match status" value="1"/>
</dbReference>
<dbReference type="InterPro" id="IPR002328">
    <property type="entry name" value="ADH_Zn_CS"/>
</dbReference>
<accession>M5AE62</accession>
<gene>
    <name evidence="8" type="ORF">LVISKB_1060</name>
</gene>
<comment type="cofactor">
    <cofactor evidence="1 6">
        <name>Zn(2+)</name>
        <dbReference type="ChEBI" id="CHEBI:29105"/>
    </cofactor>
</comment>
<dbReference type="HOGENOM" id="CLU_026673_14_1_9"/>
<evidence type="ECO:0000256" key="4">
    <source>
        <dbReference type="ARBA" id="ARBA00023002"/>
    </source>
</evidence>
<dbReference type="GO" id="GO:0005829">
    <property type="term" value="C:cytosol"/>
    <property type="evidence" value="ECO:0007669"/>
    <property type="project" value="TreeGrafter"/>
</dbReference>
<dbReference type="Proteomes" id="UP000012042">
    <property type="component" value="Chromosome"/>
</dbReference>
<dbReference type="SUPFAM" id="SSF51735">
    <property type="entry name" value="NAD(P)-binding Rossmann-fold domains"/>
    <property type="match status" value="1"/>
</dbReference>
<dbReference type="GO" id="GO:0046294">
    <property type="term" value="P:formaldehyde catabolic process"/>
    <property type="evidence" value="ECO:0007669"/>
    <property type="project" value="TreeGrafter"/>
</dbReference>
<dbReference type="InterPro" id="IPR013154">
    <property type="entry name" value="ADH-like_N"/>
</dbReference>
<dbReference type="PROSITE" id="PS00059">
    <property type="entry name" value="ADH_ZINC"/>
    <property type="match status" value="1"/>
</dbReference>
<dbReference type="InterPro" id="IPR011032">
    <property type="entry name" value="GroES-like_sf"/>
</dbReference>
<evidence type="ECO:0000259" key="7">
    <source>
        <dbReference type="SMART" id="SM00829"/>
    </source>
</evidence>
<feature type="domain" description="Enoyl reductase (ER)" evidence="7">
    <location>
        <begin position="14"/>
        <end position="364"/>
    </location>
</feature>
<evidence type="ECO:0000256" key="5">
    <source>
        <dbReference type="ARBA" id="ARBA00023027"/>
    </source>
</evidence>
<sequence length="366" mass="39076">MVMFMQIKTAFSDGTSEQLKIIDATLDEPKANEVLIKMVATGVCHTDTAGRDGLTTPLPVSLGHEGAGIVEQVGSSVMDLQPGDHVVLSFAYCGRCQHCLTGHPGMCEHFNELNFAGHNFDGSHRIHTLDGQPISTFFGQSSFSTHTVVDQHNVIKVDPTVDLRLLGPLGCGIQTGAGTILNYLQPKFGESLVIFGTGAVGLSAIMAAKITGANHIIAIDIFDNRLALAKELGATEVINSHQADVEATLKEILPTGADYAIDTTGVSPVVMNALHALKPGGECAVVGMGRGLTFNLMDDLMAEGKKISGVIEGDAIPQLFIPKLVDYYKQGRFPFDKLIKFYDFDQINDGFAASKDGSVLKPVITF</sequence>
<dbReference type="EMBL" id="AP012167">
    <property type="protein sequence ID" value="BAN06695.1"/>
    <property type="molecule type" value="Genomic_DNA"/>
</dbReference>
<dbReference type="SMART" id="SM00829">
    <property type="entry name" value="PKS_ER"/>
    <property type="match status" value="1"/>
</dbReference>
<dbReference type="PANTHER" id="PTHR43880:SF12">
    <property type="entry name" value="ALCOHOL DEHYDROGENASE CLASS-3"/>
    <property type="match status" value="1"/>
</dbReference>
<dbReference type="SMR" id="M5AE62"/>
<proteinExistence type="inferred from homology"/>
<comment type="similarity">
    <text evidence="6">Belongs to the zinc-containing alcohol dehydrogenase family.</text>
</comment>
<dbReference type="Gene3D" id="3.40.50.720">
    <property type="entry name" value="NAD(P)-binding Rossmann-like Domain"/>
    <property type="match status" value="1"/>
</dbReference>
<evidence type="ECO:0000256" key="1">
    <source>
        <dbReference type="ARBA" id="ARBA00001947"/>
    </source>
</evidence>
<evidence type="ECO:0000313" key="8">
    <source>
        <dbReference type="EMBL" id="BAN06695.1"/>
    </source>
</evidence>
<dbReference type="KEGG" id="lbk:LVISKB_1060"/>
<dbReference type="InterPro" id="IPR020843">
    <property type="entry name" value="ER"/>
</dbReference>
<organism evidence="8 9">
    <name type="scientific">Levilactobacillus brevis KB290</name>
    <dbReference type="NCBI Taxonomy" id="1001583"/>
    <lineage>
        <taxon>Bacteria</taxon>
        <taxon>Bacillati</taxon>
        <taxon>Bacillota</taxon>
        <taxon>Bacilli</taxon>
        <taxon>Lactobacillales</taxon>
        <taxon>Lactobacillaceae</taxon>
        <taxon>Levilactobacillus</taxon>
    </lineage>
</organism>
<protein>
    <submittedName>
        <fullName evidence="8">Aryl-alcohol dehydrogenase</fullName>
    </submittedName>
</protein>
<keyword evidence="5" id="KW-0520">NAD</keyword>
<keyword evidence="3 6" id="KW-0862">Zinc</keyword>
<evidence type="ECO:0000256" key="6">
    <source>
        <dbReference type="RuleBase" id="RU361277"/>
    </source>
</evidence>
<dbReference type="GO" id="GO:0008270">
    <property type="term" value="F:zinc ion binding"/>
    <property type="evidence" value="ECO:0007669"/>
    <property type="project" value="InterPro"/>
</dbReference>
<dbReference type="Gene3D" id="3.90.180.10">
    <property type="entry name" value="Medium-chain alcohol dehydrogenases, catalytic domain"/>
    <property type="match status" value="1"/>
</dbReference>